<dbReference type="SUPFAM" id="SSF143422">
    <property type="entry name" value="Transposase IS200-like"/>
    <property type="match status" value="1"/>
</dbReference>
<dbReference type="GO" id="GO:0003677">
    <property type="term" value="F:DNA binding"/>
    <property type="evidence" value="ECO:0007669"/>
    <property type="project" value="InterPro"/>
</dbReference>
<name>A0A0G2A3N1_9BACT</name>
<dbReference type="Pfam" id="PF01797">
    <property type="entry name" value="Y1_Tnp"/>
    <property type="match status" value="1"/>
</dbReference>
<dbReference type="Proteomes" id="UP000033865">
    <property type="component" value="Unassembled WGS sequence"/>
</dbReference>
<dbReference type="Gene3D" id="3.30.70.1290">
    <property type="entry name" value="Transposase IS200-like"/>
    <property type="match status" value="1"/>
</dbReference>
<dbReference type="AlphaFoldDB" id="A0A0G2A3N1"/>
<comment type="caution">
    <text evidence="2">The sequence shown here is derived from an EMBL/GenBank/DDBJ whole genome shotgun (WGS) entry which is preliminary data.</text>
</comment>
<dbReference type="GO" id="GO:0004803">
    <property type="term" value="F:transposase activity"/>
    <property type="evidence" value="ECO:0007669"/>
    <property type="project" value="InterPro"/>
</dbReference>
<evidence type="ECO:0000313" key="3">
    <source>
        <dbReference type="Proteomes" id="UP000033865"/>
    </source>
</evidence>
<sequence length="285" mass="33189">MARPLRVEFNGALYHVIARGNAKQDIFLTDRDRERFLYWLKDVIKTYNLILHAYCLMGNHYHLFVETPDGNLSRAMRDLNGNYTQDFNARHARVGHLFQGRYKAFVIDKDSYLLAVMLYIVLNPFHAGLVKHPRDWKWSSYRATAGYVKAPEWLCVDDTLLLFAKNRKVAEREYRAYVREGISAKDPHEEAKHGFIMGDARFTHFIWELTNGAEDIKEHPREERIVGRPTLEEIFADVKTKEERDYAIMLARGRCGYLTTEIAQHLNVDRTMIGKISRGTYNTGG</sequence>
<dbReference type="PATRIC" id="fig|1618986.3.peg.417"/>
<dbReference type="EMBL" id="LCRN01000038">
    <property type="protein sequence ID" value="KKW35467.1"/>
    <property type="molecule type" value="Genomic_DNA"/>
</dbReference>
<evidence type="ECO:0000259" key="1">
    <source>
        <dbReference type="SMART" id="SM01321"/>
    </source>
</evidence>
<dbReference type="PANTHER" id="PTHR34322:SF2">
    <property type="entry name" value="TRANSPOSASE IS200-LIKE DOMAIN-CONTAINING PROTEIN"/>
    <property type="match status" value="1"/>
</dbReference>
<accession>A0A0G2A3N1</accession>
<dbReference type="InterPro" id="IPR036515">
    <property type="entry name" value="Transposase_17_sf"/>
</dbReference>
<protein>
    <recommendedName>
        <fullName evidence="1">Transposase IS200-like domain-containing protein</fullName>
    </recommendedName>
</protein>
<dbReference type="PANTHER" id="PTHR34322">
    <property type="entry name" value="TRANSPOSASE, Y1_TNP DOMAIN-CONTAINING"/>
    <property type="match status" value="1"/>
</dbReference>
<reference evidence="2 3" key="1">
    <citation type="journal article" date="2015" name="Nature">
        <title>rRNA introns, odd ribosomes, and small enigmatic genomes across a large radiation of phyla.</title>
        <authorList>
            <person name="Brown C.T."/>
            <person name="Hug L.A."/>
            <person name="Thomas B.C."/>
            <person name="Sharon I."/>
            <person name="Castelle C.J."/>
            <person name="Singh A."/>
            <person name="Wilkins M.J."/>
            <person name="Williams K.H."/>
            <person name="Banfield J.F."/>
        </authorList>
    </citation>
    <scope>NUCLEOTIDE SEQUENCE [LARGE SCALE GENOMIC DNA]</scope>
</reference>
<feature type="domain" description="Transposase IS200-like" evidence="1">
    <location>
        <begin position="9"/>
        <end position="123"/>
    </location>
</feature>
<dbReference type="SMART" id="SM01321">
    <property type="entry name" value="Y1_Tnp"/>
    <property type="match status" value="1"/>
</dbReference>
<proteinExistence type="predicted"/>
<dbReference type="GO" id="GO:0006313">
    <property type="term" value="P:DNA transposition"/>
    <property type="evidence" value="ECO:0007669"/>
    <property type="project" value="InterPro"/>
</dbReference>
<dbReference type="InterPro" id="IPR002686">
    <property type="entry name" value="Transposase_17"/>
</dbReference>
<gene>
    <name evidence="2" type="ORF">UY82_C0038G0015</name>
</gene>
<organism evidence="2 3">
    <name type="scientific">Candidatus Uhrbacteria bacterium GW2011_GWC2_53_7</name>
    <dbReference type="NCBI Taxonomy" id="1618986"/>
    <lineage>
        <taxon>Bacteria</taxon>
        <taxon>Candidatus Uhriibacteriota</taxon>
    </lineage>
</organism>
<evidence type="ECO:0000313" key="2">
    <source>
        <dbReference type="EMBL" id="KKW35467.1"/>
    </source>
</evidence>